<dbReference type="InterPro" id="IPR059117">
    <property type="entry name" value="APS_kinase_dom"/>
</dbReference>
<protein>
    <recommendedName>
        <fullName evidence="5 13">Adenylyl-sulfate kinase</fullName>
        <ecNumber evidence="5 13">2.7.1.25</ecNumber>
    </recommendedName>
    <alternativeName>
        <fullName evidence="11 13">APS kinase</fullName>
    </alternativeName>
    <alternativeName>
        <fullName evidence="12 13">ATP adenosine-5'-phosphosulfate 3'-phosphotransferase</fullName>
    </alternativeName>
    <alternativeName>
        <fullName evidence="10 13">Adenosine-5'-phosphosulfate kinase</fullName>
    </alternativeName>
</protein>
<evidence type="ECO:0000313" key="16">
    <source>
        <dbReference type="EMBL" id="NGZ43784.1"/>
    </source>
</evidence>
<feature type="binding site" evidence="13">
    <location>
        <begin position="32"/>
        <end position="39"/>
    </location>
    <ligand>
        <name>ATP</name>
        <dbReference type="ChEBI" id="CHEBI:30616"/>
    </ligand>
</feature>
<dbReference type="Pfam" id="PF01583">
    <property type="entry name" value="APS_kinase"/>
    <property type="match status" value="1"/>
</dbReference>
<keyword evidence="6 13" id="KW-0808">Transferase</keyword>
<comment type="pathway">
    <text evidence="3 13 14">Sulfur metabolism; hydrogen sulfide biosynthesis; sulfite from sulfate: step 2/3.</text>
</comment>
<comment type="catalytic activity">
    <reaction evidence="1 13 14">
        <text>adenosine 5'-phosphosulfate + ATP = 3'-phosphoadenylyl sulfate + ADP + H(+)</text>
        <dbReference type="Rhea" id="RHEA:24152"/>
        <dbReference type="ChEBI" id="CHEBI:15378"/>
        <dbReference type="ChEBI" id="CHEBI:30616"/>
        <dbReference type="ChEBI" id="CHEBI:58243"/>
        <dbReference type="ChEBI" id="CHEBI:58339"/>
        <dbReference type="ChEBI" id="CHEBI:456216"/>
        <dbReference type="EC" id="2.7.1.25"/>
    </reaction>
</comment>
<evidence type="ECO:0000256" key="3">
    <source>
        <dbReference type="ARBA" id="ARBA00004806"/>
    </source>
</evidence>
<sequence>MKNNNLEHFYKINRQDKHVLNGHLSKVIWFTGLSGSGKSTVSDRVQQILHESGVHTYILDGDKIRTGINKGLGFSEADRAENLRRVAEIAKLMVDAGMVVLAAFISPMKKDRLMIRDIIGEEDFIEVFVNTSLEICEERDIKGLYRKARNGEISEFTGITSPYENPENPDVELKDGNSIEESVSLVVEYLKGKI</sequence>
<reference evidence="16 17" key="1">
    <citation type="submission" date="2019-02" db="EMBL/GenBank/DDBJ databases">
        <title>Genome of a new Bacteroidetes strain.</title>
        <authorList>
            <person name="Pitt A."/>
        </authorList>
    </citation>
    <scope>NUCLEOTIDE SEQUENCE [LARGE SCALE GENOMIC DNA]</scope>
    <source>
        <strain evidence="16 17">50C-KIRBA</strain>
    </source>
</reference>
<evidence type="ECO:0000256" key="4">
    <source>
        <dbReference type="ARBA" id="ARBA00007008"/>
    </source>
</evidence>
<keyword evidence="9 13" id="KW-0067">ATP-binding</keyword>
<evidence type="ECO:0000256" key="6">
    <source>
        <dbReference type="ARBA" id="ARBA00022679"/>
    </source>
</evidence>
<dbReference type="NCBIfam" id="NF003013">
    <property type="entry name" value="PRK03846.1"/>
    <property type="match status" value="1"/>
</dbReference>
<dbReference type="NCBIfam" id="TIGR00455">
    <property type="entry name" value="apsK"/>
    <property type="match status" value="1"/>
</dbReference>
<keyword evidence="8 13" id="KW-0418">Kinase</keyword>
<evidence type="ECO:0000256" key="8">
    <source>
        <dbReference type="ARBA" id="ARBA00022777"/>
    </source>
</evidence>
<evidence type="ECO:0000256" key="7">
    <source>
        <dbReference type="ARBA" id="ARBA00022741"/>
    </source>
</evidence>
<evidence type="ECO:0000259" key="15">
    <source>
        <dbReference type="Pfam" id="PF01583"/>
    </source>
</evidence>
<accession>A0ABX0EYF3</accession>
<keyword evidence="7 13" id="KW-0547">Nucleotide-binding</keyword>
<comment type="similarity">
    <text evidence="4 13 14">Belongs to the APS kinase family.</text>
</comment>
<dbReference type="InterPro" id="IPR002891">
    <property type="entry name" value="APS"/>
</dbReference>
<keyword evidence="17" id="KW-1185">Reference proteome</keyword>
<evidence type="ECO:0000256" key="2">
    <source>
        <dbReference type="ARBA" id="ARBA00002632"/>
    </source>
</evidence>
<evidence type="ECO:0000256" key="9">
    <source>
        <dbReference type="ARBA" id="ARBA00022840"/>
    </source>
</evidence>
<dbReference type="SUPFAM" id="SSF52540">
    <property type="entry name" value="P-loop containing nucleoside triphosphate hydrolases"/>
    <property type="match status" value="1"/>
</dbReference>
<dbReference type="CDD" id="cd02027">
    <property type="entry name" value="APSK"/>
    <property type="match status" value="1"/>
</dbReference>
<proteinExistence type="inferred from homology"/>
<dbReference type="RefSeq" id="WP_166229413.1">
    <property type="nucleotide sequence ID" value="NZ_CBCSIJ010000004.1"/>
</dbReference>
<dbReference type="EC" id="2.7.1.25" evidence="5 13"/>
<evidence type="ECO:0000256" key="1">
    <source>
        <dbReference type="ARBA" id="ARBA00001823"/>
    </source>
</evidence>
<dbReference type="GO" id="GO:0004020">
    <property type="term" value="F:adenylylsulfate kinase activity"/>
    <property type="evidence" value="ECO:0007669"/>
    <property type="project" value="UniProtKB-EC"/>
</dbReference>
<name>A0ABX0EYF3_9BACT</name>
<feature type="active site" description="Phosphoserine intermediate" evidence="13">
    <location>
        <position position="106"/>
    </location>
</feature>
<evidence type="ECO:0000256" key="14">
    <source>
        <dbReference type="RuleBase" id="RU004347"/>
    </source>
</evidence>
<comment type="caution">
    <text evidence="16">The sequence shown here is derived from an EMBL/GenBank/DDBJ whole genome shotgun (WGS) entry which is preliminary data.</text>
</comment>
<gene>
    <name evidence="13 16" type="primary">cysC</name>
    <name evidence="16" type="ORF">EWU23_04770</name>
</gene>
<organism evidence="16 17">
    <name type="scientific">Aquirufa beregesia</name>
    <dbReference type="NCBI Taxonomy" id="2516556"/>
    <lineage>
        <taxon>Bacteria</taxon>
        <taxon>Pseudomonadati</taxon>
        <taxon>Bacteroidota</taxon>
        <taxon>Cytophagia</taxon>
        <taxon>Cytophagales</taxon>
        <taxon>Flectobacillaceae</taxon>
        <taxon>Aquirufa</taxon>
    </lineage>
</organism>
<keyword evidence="13" id="KW-0597">Phosphoprotein</keyword>
<evidence type="ECO:0000256" key="11">
    <source>
        <dbReference type="ARBA" id="ARBA00031393"/>
    </source>
</evidence>
<evidence type="ECO:0000256" key="12">
    <source>
        <dbReference type="ARBA" id="ARBA00031464"/>
    </source>
</evidence>
<dbReference type="PANTHER" id="PTHR11055:SF1">
    <property type="entry name" value="PAPS SYNTHETASE, ISOFORM D"/>
    <property type="match status" value="1"/>
</dbReference>
<dbReference type="EMBL" id="SEWW01000002">
    <property type="protein sequence ID" value="NGZ43784.1"/>
    <property type="molecule type" value="Genomic_DNA"/>
</dbReference>
<dbReference type="PANTHER" id="PTHR11055">
    <property type="entry name" value="BIFUNCTIONAL 3'-PHOSPHOADENOSINE 5'-PHOSPHOSULFATE SYNTHASE"/>
    <property type="match status" value="1"/>
</dbReference>
<dbReference type="HAMAP" id="MF_00065">
    <property type="entry name" value="Adenylyl_sulf_kinase"/>
    <property type="match status" value="1"/>
</dbReference>
<evidence type="ECO:0000256" key="10">
    <source>
        <dbReference type="ARBA" id="ARBA00029724"/>
    </source>
</evidence>
<dbReference type="InterPro" id="IPR027417">
    <property type="entry name" value="P-loop_NTPase"/>
</dbReference>
<feature type="domain" description="APS kinase" evidence="15">
    <location>
        <begin position="25"/>
        <end position="173"/>
    </location>
</feature>
<dbReference type="Proteomes" id="UP001318301">
    <property type="component" value="Unassembled WGS sequence"/>
</dbReference>
<dbReference type="Gene3D" id="3.40.50.300">
    <property type="entry name" value="P-loop containing nucleotide triphosphate hydrolases"/>
    <property type="match status" value="1"/>
</dbReference>
<comment type="function">
    <text evidence="2 13 14">Catalyzes the synthesis of activated sulfate.</text>
</comment>
<evidence type="ECO:0000313" key="17">
    <source>
        <dbReference type="Proteomes" id="UP001318301"/>
    </source>
</evidence>
<evidence type="ECO:0000256" key="5">
    <source>
        <dbReference type="ARBA" id="ARBA00012121"/>
    </source>
</evidence>
<evidence type="ECO:0000256" key="13">
    <source>
        <dbReference type="HAMAP-Rule" id="MF_00065"/>
    </source>
</evidence>